<reference evidence="4 5" key="1">
    <citation type="submission" date="2015-01" db="EMBL/GenBank/DDBJ databases">
        <title>Genome of allotetraploid Gossypium barbadense reveals genomic plasticity and fiber elongation in cotton evolution.</title>
        <authorList>
            <person name="Chen X."/>
            <person name="Liu X."/>
            <person name="Zhao B."/>
            <person name="Zheng H."/>
            <person name="Hu Y."/>
            <person name="Lu G."/>
            <person name="Yang C."/>
            <person name="Chen J."/>
            <person name="Shan C."/>
            <person name="Zhang L."/>
            <person name="Zhou Y."/>
            <person name="Wang L."/>
            <person name="Guo W."/>
            <person name="Bai Y."/>
            <person name="Ruan J."/>
            <person name="Shangguan X."/>
            <person name="Mao Y."/>
            <person name="Jiang J."/>
            <person name="Zhu Y."/>
            <person name="Lei J."/>
            <person name="Kang H."/>
            <person name="Chen S."/>
            <person name="He X."/>
            <person name="Wang R."/>
            <person name="Wang Y."/>
            <person name="Chen J."/>
            <person name="Wang L."/>
            <person name="Yu S."/>
            <person name="Wang B."/>
            <person name="Wei J."/>
            <person name="Song S."/>
            <person name="Lu X."/>
            <person name="Gao Z."/>
            <person name="Gu W."/>
            <person name="Deng X."/>
            <person name="Ma D."/>
            <person name="Wang S."/>
            <person name="Liang W."/>
            <person name="Fang L."/>
            <person name="Cai C."/>
            <person name="Zhu X."/>
            <person name="Zhou B."/>
            <person name="Zhang Y."/>
            <person name="Chen Z."/>
            <person name="Xu S."/>
            <person name="Zhu R."/>
            <person name="Wang S."/>
            <person name="Zhang T."/>
            <person name="Zhao G."/>
        </authorList>
    </citation>
    <scope>NUCLEOTIDE SEQUENCE [LARGE SCALE GENOMIC DNA]</scope>
    <source>
        <strain evidence="5">cv. Xinhai21</strain>
        <tissue evidence="4">Leaf</tissue>
    </source>
</reference>
<dbReference type="GO" id="GO:0000287">
    <property type="term" value="F:magnesium ion binding"/>
    <property type="evidence" value="ECO:0007669"/>
    <property type="project" value="TreeGrafter"/>
</dbReference>
<dbReference type="InterPro" id="IPR008949">
    <property type="entry name" value="Isoprenoid_synthase_dom_sf"/>
</dbReference>
<evidence type="ECO:0000256" key="2">
    <source>
        <dbReference type="ARBA" id="ARBA00022723"/>
    </source>
</evidence>
<organism evidence="4 5">
    <name type="scientific">Gossypium barbadense</name>
    <name type="common">Sea Island cotton</name>
    <name type="synonym">Hibiscus barbadensis</name>
    <dbReference type="NCBI Taxonomy" id="3634"/>
    <lineage>
        <taxon>Eukaryota</taxon>
        <taxon>Viridiplantae</taxon>
        <taxon>Streptophyta</taxon>
        <taxon>Embryophyta</taxon>
        <taxon>Tracheophyta</taxon>
        <taxon>Spermatophyta</taxon>
        <taxon>Magnoliopsida</taxon>
        <taxon>eudicotyledons</taxon>
        <taxon>Gunneridae</taxon>
        <taxon>Pentapetalae</taxon>
        <taxon>rosids</taxon>
        <taxon>malvids</taxon>
        <taxon>Malvales</taxon>
        <taxon>Malvaceae</taxon>
        <taxon>Malvoideae</taxon>
        <taxon>Gossypium</taxon>
    </lineage>
</organism>
<dbReference type="InterPro" id="IPR050148">
    <property type="entry name" value="Terpene_synthase-like"/>
</dbReference>
<dbReference type="Proteomes" id="UP000239757">
    <property type="component" value="Unassembled WGS sequence"/>
</dbReference>
<dbReference type="OrthoDB" id="2343925at2759"/>
<accession>A0A2P5YU87</accession>
<keyword evidence="3" id="KW-0460">Magnesium</keyword>
<dbReference type="GO" id="GO:0009507">
    <property type="term" value="C:chloroplast"/>
    <property type="evidence" value="ECO:0007669"/>
    <property type="project" value="TreeGrafter"/>
</dbReference>
<protein>
    <submittedName>
        <fullName evidence="4">Uncharacterized protein</fullName>
    </submittedName>
</protein>
<evidence type="ECO:0000256" key="3">
    <source>
        <dbReference type="ARBA" id="ARBA00022842"/>
    </source>
</evidence>
<name>A0A2P5YU87_GOSBA</name>
<dbReference type="GO" id="GO:0009686">
    <property type="term" value="P:gibberellin biosynthetic process"/>
    <property type="evidence" value="ECO:0007669"/>
    <property type="project" value="TreeGrafter"/>
</dbReference>
<gene>
    <name evidence="4" type="ORF">GOBAR_AA01499</name>
</gene>
<dbReference type="PANTHER" id="PTHR31739:SF4">
    <property type="entry name" value="ENT-COPALYL DIPHOSPHATE SYNTHASE, CHLOROPLASTIC"/>
    <property type="match status" value="1"/>
</dbReference>
<dbReference type="Gene3D" id="1.10.600.10">
    <property type="entry name" value="Farnesyl Diphosphate Synthase"/>
    <property type="match status" value="1"/>
</dbReference>
<dbReference type="AlphaFoldDB" id="A0A2P5YU87"/>
<evidence type="ECO:0000256" key="1">
    <source>
        <dbReference type="ARBA" id="ARBA00001946"/>
    </source>
</evidence>
<sequence length="154" mass="17709">MRLGDFGMNRRSLLLTYFMAAARIFESERSQERLAWAKTAFLIETIASSFHIGRANPSDQELRKAFVQILSKKLYCCISQKRNPCKPLMKLDSNRTTQKLIDTLLRTLNHLLLDALMVHGRDISRSIRCAVSNHSIRLIFRGETIAPRWTNSQG</sequence>
<comment type="cofactor">
    <cofactor evidence="1">
        <name>Mg(2+)</name>
        <dbReference type="ChEBI" id="CHEBI:18420"/>
    </cofactor>
</comment>
<proteinExistence type="predicted"/>
<dbReference type="PANTHER" id="PTHR31739">
    <property type="entry name" value="ENT-COPALYL DIPHOSPHATE SYNTHASE, CHLOROPLASTIC"/>
    <property type="match status" value="1"/>
</dbReference>
<evidence type="ECO:0000313" key="5">
    <source>
        <dbReference type="Proteomes" id="UP000239757"/>
    </source>
</evidence>
<dbReference type="EMBL" id="KZ662789">
    <property type="protein sequence ID" value="PPS19093.1"/>
    <property type="molecule type" value="Genomic_DNA"/>
</dbReference>
<keyword evidence="2" id="KW-0479">Metal-binding</keyword>
<dbReference type="GO" id="GO:0010333">
    <property type="term" value="F:terpene synthase activity"/>
    <property type="evidence" value="ECO:0007669"/>
    <property type="project" value="InterPro"/>
</dbReference>
<evidence type="ECO:0000313" key="4">
    <source>
        <dbReference type="EMBL" id="PPS19093.1"/>
    </source>
</evidence>